<dbReference type="InterPro" id="IPR008921">
    <property type="entry name" value="DNA_pol3_clamp-load_cplx_C"/>
</dbReference>
<keyword evidence="7" id="KW-0239">DNA-directed DNA polymerase</keyword>
<evidence type="ECO:0000313" key="11">
    <source>
        <dbReference type="EMBL" id="KAA3160488.1"/>
    </source>
</evidence>
<comment type="similarity">
    <text evidence="1">Belongs to the DnaX/STICHEL family.</text>
</comment>
<keyword evidence="12" id="KW-1185">Reference proteome</keyword>
<feature type="compositionally biased region" description="Polar residues" evidence="9">
    <location>
        <begin position="553"/>
        <end position="573"/>
    </location>
</feature>
<dbReference type="SUPFAM" id="SSF52540">
    <property type="entry name" value="P-loop containing nucleoside triphosphate hydrolases"/>
    <property type="match status" value="1"/>
</dbReference>
<dbReference type="Gene3D" id="1.10.8.60">
    <property type="match status" value="1"/>
</dbReference>
<dbReference type="SMART" id="SM00382">
    <property type="entry name" value="AAA"/>
    <property type="match status" value="1"/>
</dbReference>
<gene>
    <name evidence="11" type="primary">dnaX</name>
    <name evidence="11" type="ORF">F2A26_01760</name>
</gene>
<dbReference type="EC" id="2.7.7.7" evidence="2"/>
<dbReference type="PANTHER" id="PTHR11669:SF0">
    <property type="entry name" value="PROTEIN STICHEL-LIKE 2"/>
    <property type="match status" value="1"/>
</dbReference>
<evidence type="ECO:0000256" key="9">
    <source>
        <dbReference type="SAM" id="MobiDB-lite"/>
    </source>
</evidence>
<dbReference type="NCBIfam" id="TIGR02397">
    <property type="entry name" value="dnaX_nterm"/>
    <property type="match status" value="1"/>
</dbReference>
<keyword evidence="3" id="KW-0479">Metal-binding</keyword>
<evidence type="ECO:0000256" key="4">
    <source>
        <dbReference type="ARBA" id="ARBA00022741"/>
    </source>
</evidence>
<dbReference type="Proteomes" id="UP000324870">
    <property type="component" value="Unassembled WGS sequence"/>
</dbReference>
<evidence type="ECO:0000259" key="10">
    <source>
        <dbReference type="SMART" id="SM00382"/>
    </source>
</evidence>
<evidence type="ECO:0000256" key="5">
    <source>
        <dbReference type="ARBA" id="ARBA00022833"/>
    </source>
</evidence>
<dbReference type="InterPro" id="IPR003593">
    <property type="entry name" value="AAA+_ATPase"/>
</dbReference>
<dbReference type="Pfam" id="PF13177">
    <property type="entry name" value="DNA_pol3_delta2"/>
    <property type="match status" value="1"/>
</dbReference>
<feature type="region of interest" description="Disordered" evidence="9">
    <location>
        <begin position="648"/>
        <end position="755"/>
    </location>
</feature>
<evidence type="ECO:0000313" key="12">
    <source>
        <dbReference type="Proteomes" id="UP000324870"/>
    </source>
</evidence>
<keyword evidence="11" id="KW-0808">Transferase</keyword>
<organism evidence="11 12">
    <name type="scientific">Alistipes finegoldii</name>
    <dbReference type="NCBI Taxonomy" id="214856"/>
    <lineage>
        <taxon>Bacteria</taxon>
        <taxon>Pseudomonadati</taxon>
        <taxon>Bacteroidota</taxon>
        <taxon>Bacteroidia</taxon>
        <taxon>Bacteroidales</taxon>
        <taxon>Rikenellaceae</taxon>
        <taxon>Alistipes</taxon>
    </lineage>
</organism>
<comment type="caution">
    <text evidence="11">The sequence shown here is derived from an EMBL/GenBank/DDBJ whole genome shotgun (WGS) entry which is preliminary data.</text>
</comment>
<feature type="compositionally biased region" description="Low complexity" evidence="9">
    <location>
        <begin position="660"/>
        <end position="693"/>
    </location>
</feature>
<feature type="domain" description="AAA+ ATPase" evidence="10">
    <location>
        <begin position="184"/>
        <end position="326"/>
    </location>
</feature>
<dbReference type="PANTHER" id="PTHR11669">
    <property type="entry name" value="REPLICATION FACTOR C / DNA POLYMERASE III GAMMA-TAU SUBUNIT"/>
    <property type="match status" value="1"/>
</dbReference>
<dbReference type="InterPro" id="IPR050238">
    <property type="entry name" value="DNA_Rep/Repair_Clamp_Loader"/>
</dbReference>
<evidence type="ECO:0000256" key="1">
    <source>
        <dbReference type="ARBA" id="ARBA00006360"/>
    </source>
</evidence>
<feature type="compositionally biased region" description="Low complexity" evidence="9">
    <location>
        <begin position="592"/>
        <end position="610"/>
    </location>
</feature>
<feature type="compositionally biased region" description="Low complexity" evidence="9">
    <location>
        <begin position="727"/>
        <end position="755"/>
    </location>
</feature>
<comment type="catalytic activity">
    <reaction evidence="8">
        <text>DNA(n) + a 2'-deoxyribonucleoside 5'-triphosphate = DNA(n+1) + diphosphate</text>
        <dbReference type="Rhea" id="RHEA:22508"/>
        <dbReference type="Rhea" id="RHEA-COMP:17339"/>
        <dbReference type="Rhea" id="RHEA-COMP:17340"/>
        <dbReference type="ChEBI" id="CHEBI:33019"/>
        <dbReference type="ChEBI" id="CHEBI:61560"/>
        <dbReference type="ChEBI" id="CHEBI:173112"/>
        <dbReference type="EC" id="2.7.7.7"/>
    </reaction>
</comment>
<dbReference type="InterPro" id="IPR027417">
    <property type="entry name" value="P-loop_NTPase"/>
</dbReference>
<evidence type="ECO:0000256" key="3">
    <source>
        <dbReference type="ARBA" id="ARBA00022723"/>
    </source>
</evidence>
<proteinExistence type="inferred from homology"/>
<accession>A0ABQ6S6B9</accession>
<evidence type="ECO:0000256" key="8">
    <source>
        <dbReference type="ARBA" id="ARBA00049244"/>
    </source>
</evidence>
<dbReference type="CDD" id="cd00009">
    <property type="entry name" value="AAA"/>
    <property type="match status" value="1"/>
</dbReference>
<keyword evidence="5" id="KW-0862">Zinc</keyword>
<sequence length="913" mass="97317">MERLDSLLSALPRKVERCLQRLLRLDGQSVYIHNRKVKFHTVRWFASGAATRGLPPRMQVRLPLKSPPGGDSSHCDRIADANHSSSTSAKHLPTSFFGHCVIFCHNTLSKCANLAQRRTGAQGRRRGQFLIPNFQIFAHISYLCGTMSDFIVSARKYRPATFASVVGQKHITSTLKNAIERAQLAHAYLFCGPRGVGKTTCARIFAKAINCLSPNGAEACNECESCRSFNEGRSLNIHELDAASNNSVEDIRTLIEQVRIIPQVGRYSVFIIDEVHMLSAAAFNAFLKTLEEPPAHAIFILATTEKHKIIPTILSRCQIYDFNRIRVEDSVEYLKYIAGQENISADEESLNLIAQKADGGMRDALSMFDKAVSFCGTTLDYRNVAQTLNVLDYDTYFSVTEMLLAGNYVDVLVTFDTVLSKGFSGQTFTAGLNRHMRDLLMAKRPETLRLIEMTGTLLERYRTQAGACNVEFLFGAISILTELDGKIRQSSNQRLLVELGLMKIAGLGQKKNDDLTSSGEYSLPALSPRTAAGAAATPTAAARPAPQQSASTVQAQTVSAAGQTTPGTPQSGAGATVQAAVRPEAGQTAVRPDAGQAAAPPAAGQTAPSAVQPGAEQTGQGSVRPEAGPAASAGIPQVSGFSVRGATMQTAGPQAAEVSAQDNAPQAAAAGQTIPGGAANPAAQGGMANPAMQSGTPNPTAQGGAAGPTVLGGTAHPTAQGGAAVPAVQTAGGTTAETTPQPAPARPAVQTAPAPARRPLISGASLSELLASAGSDPDEELSDGETPDEAEVVTVDPECAEKLEHARSRILNLIKEKRPRFVPAFELMTFRDNTISVSVPTTELREEILRSKTGMLMRIAELAGIEGMIELEVIVNEEIRAVRPIKLEDRVRYITEKNPLVAELRKALDLEVE</sequence>
<feature type="compositionally biased region" description="Low complexity" evidence="9">
    <location>
        <begin position="529"/>
        <end position="552"/>
    </location>
</feature>
<dbReference type="Pfam" id="PF22608">
    <property type="entry name" value="DNAX_ATPase_lid"/>
    <property type="match status" value="1"/>
</dbReference>
<dbReference type="SUPFAM" id="SSF48019">
    <property type="entry name" value="post-AAA+ oligomerization domain-like"/>
    <property type="match status" value="1"/>
</dbReference>
<feature type="region of interest" description="Disordered" evidence="9">
    <location>
        <begin position="529"/>
        <end position="636"/>
    </location>
</feature>
<dbReference type="Gene3D" id="1.20.272.10">
    <property type="match status" value="1"/>
</dbReference>
<keyword evidence="4" id="KW-0547">Nucleotide-binding</keyword>
<dbReference type="EMBL" id="VVND01000002">
    <property type="protein sequence ID" value="KAA3160488.1"/>
    <property type="molecule type" value="Genomic_DNA"/>
</dbReference>
<reference evidence="11 12" key="1">
    <citation type="journal article" date="2019" name="Nat. Med.">
        <title>A library of human gut bacterial isolates paired with longitudinal multiomics data enables mechanistic microbiome research.</title>
        <authorList>
            <person name="Poyet M."/>
            <person name="Groussin M."/>
            <person name="Gibbons S.M."/>
            <person name="Avila-Pacheco J."/>
            <person name="Jiang X."/>
            <person name="Kearney S.M."/>
            <person name="Perrotta A.R."/>
            <person name="Berdy B."/>
            <person name="Zhao S."/>
            <person name="Lieberman T.D."/>
            <person name="Swanson P.K."/>
            <person name="Smith M."/>
            <person name="Roesemann S."/>
            <person name="Alexander J.E."/>
            <person name="Rich S.A."/>
            <person name="Livny J."/>
            <person name="Vlamakis H."/>
            <person name="Clish C."/>
            <person name="Bullock K."/>
            <person name="Deik A."/>
            <person name="Scott J."/>
            <person name="Pierce K.A."/>
            <person name="Xavier R.J."/>
            <person name="Alm E.J."/>
        </authorList>
    </citation>
    <scope>NUCLEOTIDE SEQUENCE [LARGE SCALE GENOMIC DNA]</scope>
    <source>
        <strain evidence="11 12">BIOML-A1</strain>
    </source>
</reference>
<dbReference type="CDD" id="cd18137">
    <property type="entry name" value="HLD_clamp_pol_III_gamma_tau"/>
    <property type="match status" value="1"/>
</dbReference>
<dbReference type="NCBIfam" id="NF004046">
    <property type="entry name" value="PRK05563.1"/>
    <property type="match status" value="1"/>
</dbReference>
<keyword evidence="6" id="KW-0067">ATP-binding</keyword>
<evidence type="ECO:0000256" key="7">
    <source>
        <dbReference type="ARBA" id="ARBA00022932"/>
    </source>
</evidence>
<protein>
    <recommendedName>
        <fullName evidence="2">DNA-directed DNA polymerase</fullName>
        <ecNumber evidence="2">2.7.7.7</ecNumber>
    </recommendedName>
</protein>
<dbReference type="Gene3D" id="3.40.50.300">
    <property type="entry name" value="P-loop containing nucleotide triphosphate hydrolases"/>
    <property type="match status" value="1"/>
</dbReference>
<name>A0ABQ6S6B9_9BACT</name>
<dbReference type="GO" id="GO:0003887">
    <property type="term" value="F:DNA-directed DNA polymerase activity"/>
    <property type="evidence" value="ECO:0007669"/>
    <property type="project" value="UniProtKB-EC"/>
</dbReference>
<evidence type="ECO:0000256" key="6">
    <source>
        <dbReference type="ARBA" id="ARBA00022840"/>
    </source>
</evidence>
<keyword evidence="11" id="KW-0548">Nucleotidyltransferase</keyword>
<dbReference type="InterPro" id="IPR012763">
    <property type="entry name" value="DNA_pol_III_sug/sutau_N"/>
</dbReference>
<evidence type="ECO:0000256" key="2">
    <source>
        <dbReference type="ARBA" id="ARBA00012417"/>
    </source>
</evidence>
<dbReference type="InterPro" id="IPR045085">
    <property type="entry name" value="HLD_clamp_pol_III_gamma_tau"/>
</dbReference>